<dbReference type="Proteomes" id="UP001378960">
    <property type="component" value="Unassembled WGS sequence"/>
</dbReference>
<proteinExistence type="predicted"/>
<protein>
    <submittedName>
        <fullName evidence="2">Uncharacterized protein</fullName>
    </submittedName>
</protein>
<gene>
    <name evidence="2" type="ORF">DAPK24_040580</name>
</gene>
<organism evidence="2 3">
    <name type="scientific">Pichia kluyveri</name>
    <name type="common">Yeast</name>
    <dbReference type="NCBI Taxonomy" id="36015"/>
    <lineage>
        <taxon>Eukaryota</taxon>
        <taxon>Fungi</taxon>
        <taxon>Dikarya</taxon>
        <taxon>Ascomycota</taxon>
        <taxon>Saccharomycotina</taxon>
        <taxon>Pichiomycetes</taxon>
        <taxon>Pichiales</taxon>
        <taxon>Pichiaceae</taxon>
        <taxon>Pichia</taxon>
    </lineage>
</organism>
<dbReference type="AlphaFoldDB" id="A0AAV5RCB0"/>
<geneLocation type="mitochondrion" evidence="2"/>
<feature type="transmembrane region" description="Helical" evidence="1">
    <location>
        <begin position="117"/>
        <end position="135"/>
    </location>
</feature>
<feature type="transmembrane region" description="Helical" evidence="1">
    <location>
        <begin position="7"/>
        <end position="26"/>
    </location>
</feature>
<evidence type="ECO:0000256" key="1">
    <source>
        <dbReference type="SAM" id="Phobius"/>
    </source>
</evidence>
<keyword evidence="1" id="KW-0472">Membrane</keyword>
<feature type="transmembrane region" description="Helical" evidence="1">
    <location>
        <begin position="65"/>
        <end position="85"/>
    </location>
</feature>
<comment type="caution">
    <text evidence="2">The sequence shown here is derived from an EMBL/GenBank/DDBJ whole genome shotgun (WGS) entry which is preliminary data.</text>
</comment>
<dbReference type="EMBL" id="BTGB01000010">
    <property type="protein sequence ID" value="GMM49040.1"/>
    <property type="molecule type" value="Genomic_DNA"/>
</dbReference>
<keyword evidence="1" id="KW-0812">Transmembrane</keyword>
<keyword evidence="1" id="KW-1133">Transmembrane helix</keyword>
<sequence length="161" mass="18715">MHLNENPIFMYIPMIILALFSIFVGYLAKDLYLGLGATIYNSIFIHPNNLIIVDTEFSLSSLIKLLPLITSIVFSTILLVMYELFYDKLFIYNNTFIMNIYNFFNQKLYYDQILNNYGVLIFLGPYGLSALNLRISNAINKLVFFNLGLILELIFFSIFNK</sequence>
<name>A0AAV5RCB0_PICKL</name>
<evidence type="ECO:0000313" key="2">
    <source>
        <dbReference type="EMBL" id="GMM49040.1"/>
    </source>
</evidence>
<keyword evidence="2" id="KW-0496">Mitochondrion</keyword>
<keyword evidence="3" id="KW-1185">Reference proteome</keyword>
<accession>A0AAV5RCB0</accession>
<reference evidence="2 3" key="1">
    <citation type="journal article" date="2023" name="Elife">
        <title>Identification of key yeast species and microbe-microbe interactions impacting larval growth of Drosophila in the wild.</title>
        <authorList>
            <person name="Mure A."/>
            <person name="Sugiura Y."/>
            <person name="Maeda R."/>
            <person name="Honda K."/>
            <person name="Sakurai N."/>
            <person name="Takahashi Y."/>
            <person name="Watada M."/>
            <person name="Katoh T."/>
            <person name="Gotoh A."/>
            <person name="Gotoh Y."/>
            <person name="Taniguchi I."/>
            <person name="Nakamura K."/>
            <person name="Hayashi T."/>
            <person name="Katayama T."/>
            <person name="Uemura T."/>
            <person name="Hattori Y."/>
        </authorList>
    </citation>
    <scope>NUCLEOTIDE SEQUENCE [LARGE SCALE GENOMIC DNA]</scope>
    <source>
        <strain evidence="2 3">PK-24</strain>
    </source>
</reference>
<evidence type="ECO:0000313" key="3">
    <source>
        <dbReference type="Proteomes" id="UP001378960"/>
    </source>
</evidence>
<feature type="transmembrane region" description="Helical" evidence="1">
    <location>
        <begin position="32"/>
        <end position="53"/>
    </location>
</feature>
<feature type="transmembrane region" description="Helical" evidence="1">
    <location>
        <begin position="142"/>
        <end position="159"/>
    </location>
</feature>